<dbReference type="AlphaFoldDB" id="A0A3L6SRC4"/>
<sequence length="209" mass="23096">MDLFPDRFARAAAEPRARHVHVHLRRRGRGRRLLSARRASLNAAWVVHQIMHNGASFILLHGAAYGRYLALSPEQAPRGHRVIQKDRDDFPDPDAVLWRSIRAWEDDDVLLRHFHGDVQRNPPTPGAATGSTPASPSITSLPERRSPLRRCSLFRLHANHFTLCVQAGSEAPRTPLVNDLPSKPSAMIIIALTTGSPGAAALVYPDVDA</sequence>
<evidence type="ECO:0000259" key="2">
    <source>
        <dbReference type="Pfam" id="PF22932"/>
    </source>
</evidence>
<organism evidence="3 4">
    <name type="scientific">Panicum miliaceum</name>
    <name type="common">Proso millet</name>
    <name type="synonym">Broomcorn millet</name>
    <dbReference type="NCBI Taxonomy" id="4540"/>
    <lineage>
        <taxon>Eukaryota</taxon>
        <taxon>Viridiplantae</taxon>
        <taxon>Streptophyta</taxon>
        <taxon>Embryophyta</taxon>
        <taxon>Tracheophyta</taxon>
        <taxon>Spermatophyta</taxon>
        <taxon>Magnoliopsida</taxon>
        <taxon>Liliopsida</taxon>
        <taxon>Poales</taxon>
        <taxon>Poaceae</taxon>
        <taxon>PACMAD clade</taxon>
        <taxon>Panicoideae</taxon>
        <taxon>Panicodae</taxon>
        <taxon>Paniceae</taxon>
        <taxon>Panicinae</taxon>
        <taxon>Panicum</taxon>
        <taxon>Panicum sect. Panicum</taxon>
    </lineage>
</organism>
<dbReference type="EMBL" id="PQIB02000004">
    <property type="protein sequence ID" value="RLN25158.1"/>
    <property type="molecule type" value="Genomic_DNA"/>
</dbReference>
<reference evidence="4" key="1">
    <citation type="journal article" date="2019" name="Nat. Commun.">
        <title>The genome of broomcorn millet.</title>
        <authorList>
            <person name="Zou C."/>
            <person name="Miki D."/>
            <person name="Li D."/>
            <person name="Tang Q."/>
            <person name="Xiao L."/>
            <person name="Rajput S."/>
            <person name="Deng P."/>
            <person name="Jia W."/>
            <person name="Huang R."/>
            <person name="Zhang M."/>
            <person name="Sun Y."/>
            <person name="Hu J."/>
            <person name="Fu X."/>
            <person name="Schnable P.S."/>
            <person name="Li F."/>
            <person name="Zhang H."/>
            <person name="Feng B."/>
            <person name="Zhu X."/>
            <person name="Liu R."/>
            <person name="Schnable J.C."/>
            <person name="Zhu J.-K."/>
            <person name="Zhang H."/>
        </authorList>
    </citation>
    <scope>NUCLEOTIDE SEQUENCE [LARGE SCALE GENOMIC DNA]</scope>
</reference>
<feature type="region of interest" description="Disordered" evidence="1">
    <location>
        <begin position="116"/>
        <end position="144"/>
    </location>
</feature>
<dbReference type="PANTHER" id="PTHR31205">
    <property type="entry name" value="ACTIN CROSS-LINKING PROTEIN (DUF569)"/>
    <property type="match status" value="1"/>
</dbReference>
<evidence type="ECO:0000313" key="4">
    <source>
        <dbReference type="Proteomes" id="UP000275267"/>
    </source>
</evidence>
<dbReference type="OrthoDB" id="10566520at2759"/>
<dbReference type="STRING" id="4540.A0A3L6SRC4"/>
<dbReference type="Pfam" id="PF22932">
    <property type="entry name" value="Ubiq_DUF_assoc"/>
    <property type="match status" value="1"/>
</dbReference>
<dbReference type="Proteomes" id="UP000275267">
    <property type="component" value="Unassembled WGS sequence"/>
</dbReference>
<evidence type="ECO:0000256" key="1">
    <source>
        <dbReference type="SAM" id="MobiDB-lite"/>
    </source>
</evidence>
<feature type="compositionally biased region" description="Low complexity" evidence="1">
    <location>
        <begin position="126"/>
        <end position="137"/>
    </location>
</feature>
<protein>
    <recommendedName>
        <fullName evidence="2">DUF569 domain-containing protein</fullName>
    </recommendedName>
</protein>
<comment type="caution">
    <text evidence="3">The sequence shown here is derived from an EMBL/GenBank/DDBJ whole genome shotgun (WGS) entry which is preliminary data.</text>
</comment>
<name>A0A3L6SRC4_PANMI</name>
<proteinExistence type="predicted"/>
<dbReference type="PANTHER" id="PTHR31205:SF28">
    <property type="entry name" value="DUF569 DOMAIN-CONTAINING PROTEIN"/>
    <property type="match status" value="1"/>
</dbReference>
<feature type="domain" description="DUF569" evidence="2">
    <location>
        <begin position="158"/>
        <end position="192"/>
    </location>
</feature>
<keyword evidence="4" id="KW-1185">Reference proteome</keyword>
<gene>
    <name evidence="3" type="ORF">C2845_PM07G08180</name>
</gene>
<accession>A0A3L6SRC4</accession>
<evidence type="ECO:0000313" key="3">
    <source>
        <dbReference type="EMBL" id="RLN25158.1"/>
    </source>
</evidence>
<dbReference type="InterPro" id="IPR054726">
    <property type="entry name" value="Ubiq_DUF569-assoc"/>
</dbReference>